<reference evidence="4" key="1">
    <citation type="submission" date="2014-11" db="EMBL/GenBank/DDBJ databases">
        <authorList>
            <person name="Wibberg D."/>
        </authorList>
    </citation>
    <scope>NUCLEOTIDE SEQUENCE [LARGE SCALE GENOMIC DNA]</scope>
    <source>
        <strain evidence="4">L3</strain>
    </source>
</reference>
<dbReference type="PATRIC" id="fig|1006576.9.peg.808"/>
<dbReference type="Pfam" id="PF05833">
    <property type="entry name" value="NFACT_N"/>
    <property type="match status" value="1"/>
</dbReference>
<evidence type="ECO:0000313" key="4">
    <source>
        <dbReference type="Proteomes" id="UP000032809"/>
    </source>
</evidence>
<dbReference type="HOGENOM" id="CLU_022481_2_1_0"/>
<dbReference type="InterPro" id="IPR051608">
    <property type="entry name" value="RQC_Subunit_NEMF"/>
</dbReference>
<protein>
    <submittedName>
        <fullName evidence="3">Fibronectin-binding protein</fullName>
    </submittedName>
</protein>
<dbReference type="PANTHER" id="PTHR15239:SF6">
    <property type="entry name" value="RIBOSOME QUALITY CONTROL COMPLEX SUBUNIT NEMF"/>
    <property type="match status" value="1"/>
</dbReference>
<dbReference type="AlphaFoldDB" id="A0A0C7NXT4"/>
<accession>A0A0C7NXT4</accession>
<evidence type="ECO:0000313" key="3">
    <source>
        <dbReference type="EMBL" id="CEP78128.1"/>
    </source>
</evidence>
<gene>
    <name evidence="3" type="primary">fbpA</name>
    <name evidence="3" type="ORF">DTL3_0819</name>
</gene>
<feature type="domain" description="NFACT RNA-binding" evidence="2">
    <location>
        <begin position="416"/>
        <end position="503"/>
    </location>
</feature>
<dbReference type="EMBL" id="LN824141">
    <property type="protein sequence ID" value="CEP78128.1"/>
    <property type="molecule type" value="Genomic_DNA"/>
</dbReference>
<dbReference type="GO" id="GO:0043023">
    <property type="term" value="F:ribosomal large subunit binding"/>
    <property type="evidence" value="ECO:0007669"/>
    <property type="project" value="TreeGrafter"/>
</dbReference>
<feature type="coiled-coil region" evidence="1">
    <location>
        <begin position="336"/>
        <end position="370"/>
    </location>
</feature>
<name>A0A0C7NXT4_DEFTU</name>
<dbReference type="KEGG" id="dtn:DTL3_0819"/>
<dbReference type="InterPro" id="IPR008532">
    <property type="entry name" value="NFACT_RNA-bd"/>
</dbReference>
<evidence type="ECO:0000259" key="2">
    <source>
        <dbReference type="Pfam" id="PF05670"/>
    </source>
</evidence>
<dbReference type="RefSeq" id="WP_045087643.1">
    <property type="nucleotide sequence ID" value="NZ_LN824141.1"/>
</dbReference>
<proteinExistence type="predicted"/>
<organism evidence="3 4">
    <name type="scientific">Defluviitoga tunisiensis</name>
    <dbReference type="NCBI Taxonomy" id="1006576"/>
    <lineage>
        <taxon>Bacteria</taxon>
        <taxon>Thermotogati</taxon>
        <taxon>Thermotogota</taxon>
        <taxon>Thermotogae</taxon>
        <taxon>Petrotogales</taxon>
        <taxon>Petrotogaceae</taxon>
        <taxon>Defluviitoga</taxon>
    </lineage>
</organism>
<sequence>MPFDGLVLYKVLREVKEHVIGERIRNIYQPVYYQVLLQLSNNYLLFSLQNPSYMLLLAEKPDIPMEPAHFAQFLRKRIRNGRILQVEQLGLDRLGFIEIESYDDERSEKVIYKLYFELMGRNSNLILVNEEGKIEEAYKHVHDDFRPILPGAKFIPYYDDSKLNILRDNVSILDDSFLNNLMGFSKKSKDFLKIIGVEKAIQDLNDSHLYFFKDNNKFDAVAITPNNYSYEKLTPSEAILKVFQERANQSRFLEIKRYLEKNVNNFIERSEKTKDLILKDLSEEELLEELETKGKLLQSYLFKIKKGDKYLPVIDWNSGLEIVIEIDPLLSPTQNLEKYYKEIKRIKNKVEFAKKRIKEVNNELEYLYQLLETITSAQDLETLIEIREEMKEQGLIRETKKPKREKKFETSYRKYEYEGFEILVGKNNKQNDDLTRSASREDIWLHTHEIPGSHVIIKSAGRAVPEQVIKYAARIAATFSKAKMSSNVAVDYTQRKNVWKPKGAKPGMWLYENYETIIVEPLKDIF</sequence>
<dbReference type="GO" id="GO:1990112">
    <property type="term" value="C:RQC complex"/>
    <property type="evidence" value="ECO:0007669"/>
    <property type="project" value="TreeGrafter"/>
</dbReference>
<evidence type="ECO:0000256" key="1">
    <source>
        <dbReference type="SAM" id="Coils"/>
    </source>
</evidence>
<dbReference type="Proteomes" id="UP000032809">
    <property type="component" value="Chromosome I"/>
</dbReference>
<dbReference type="Pfam" id="PF05670">
    <property type="entry name" value="NFACT-R_1"/>
    <property type="match status" value="1"/>
</dbReference>
<dbReference type="STRING" id="1006576.DTL3_0819"/>
<keyword evidence="4" id="KW-1185">Reference proteome</keyword>
<dbReference type="PANTHER" id="PTHR15239">
    <property type="entry name" value="NUCLEAR EXPORT MEDIATOR FACTOR NEMF"/>
    <property type="match status" value="1"/>
</dbReference>
<dbReference type="OrthoDB" id="9766163at2"/>
<dbReference type="GO" id="GO:0000049">
    <property type="term" value="F:tRNA binding"/>
    <property type="evidence" value="ECO:0007669"/>
    <property type="project" value="TreeGrafter"/>
</dbReference>
<keyword evidence="1" id="KW-0175">Coiled coil</keyword>
<dbReference type="GO" id="GO:0072344">
    <property type="term" value="P:rescue of stalled ribosome"/>
    <property type="evidence" value="ECO:0007669"/>
    <property type="project" value="TreeGrafter"/>
</dbReference>
<dbReference type="Gene3D" id="2.30.310.10">
    <property type="entry name" value="ibrinogen binding protein from staphylococcus aureus domain"/>
    <property type="match status" value="1"/>
</dbReference>